<dbReference type="VEuPathDB" id="FungiDB:CJI97_002667"/>
<feature type="region of interest" description="Disordered" evidence="1">
    <location>
        <begin position="225"/>
        <end position="331"/>
    </location>
</feature>
<evidence type="ECO:0000256" key="1">
    <source>
        <dbReference type="SAM" id="MobiDB-lite"/>
    </source>
</evidence>
<feature type="region of interest" description="Disordered" evidence="1">
    <location>
        <begin position="90"/>
        <end position="124"/>
    </location>
</feature>
<dbReference type="VEuPathDB" id="FungiDB:CJJ09_001479"/>
<evidence type="ECO:0000313" key="2">
    <source>
        <dbReference type="EMBL" id="KND96504.1"/>
    </source>
</evidence>
<evidence type="ECO:0000313" key="3">
    <source>
        <dbReference type="Proteomes" id="UP000037122"/>
    </source>
</evidence>
<name>A0A0L0NR58_CANAR</name>
<dbReference type="VEuPathDB" id="FungiDB:QG37_07243"/>
<dbReference type="VEuPathDB" id="FungiDB:CJJ07_004283"/>
<feature type="compositionally biased region" description="Basic and acidic residues" evidence="1">
    <location>
        <begin position="244"/>
        <end position="257"/>
    </location>
</feature>
<gene>
    <name evidence="2" type="ORF">QG37_07243</name>
</gene>
<protein>
    <submittedName>
        <fullName evidence="2">Uncharacterized protein</fullName>
    </submittedName>
</protein>
<feature type="compositionally biased region" description="Basic and acidic residues" evidence="1">
    <location>
        <begin position="268"/>
        <end position="281"/>
    </location>
</feature>
<organism evidence="2 3">
    <name type="scientific">Candidozyma auris</name>
    <name type="common">Yeast</name>
    <name type="synonym">Candida auris</name>
    <dbReference type="NCBI Taxonomy" id="498019"/>
    <lineage>
        <taxon>Eukaryota</taxon>
        <taxon>Fungi</taxon>
        <taxon>Dikarya</taxon>
        <taxon>Ascomycota</taxon>
        <taxon>Saccharomycotina</taxon>
        <taxon>Pichiomycetes</taxon>
        <taxon>Metschnikowiaceae</taxon>
        <taxon>Candidozyma</taxon>
    </lineage>
</organism>
<feature type="compositionally biased region" description="Low complexity" evidence="1">
    <location>
        <begin position="105"/>
        <end position="115"/>
    </location>
</feature>
<dbReference type="VEuPathDB" id="FungiDB:CJI96_0000459"/>
<proteinExistence type="predicted"/>
<reference evidence="3" key="1">
    <citation type="journal article" date="2015" name="BMC Genomics">
        <title>Draft genome of a commonly misdiagnosed multidrug resistant pathogen Candida auris.</title>
        <authorList>
            <person name="Chatterjee S."/>
            <person name="Alampalli S.V."/>
            <person name="Nageshan R.K."/>
            <person name="Chettiar S.T."/>
            <person name="Joshi S."/>
            <person name="Tatu U.S."/>
        </authorList>
    </citation>
    <scope>NUCLEOTIDE SEQUENCE [LARGE SCALE GENOMIC DNA]</scope>
    <source>
        <strain evidence="3">6684</strain>
    </source>
</reference>
<dbReference type="Proteomes" id="UP000037122">
    <property type="component" value="Unassembled WGS sequence"/>
</dbReference>
<comment type="caution">
    <text evidence="2">The sequence shown here is derived from an EMBL/GenBank/DDBJ whole genome shotgun (WGS) entry which is preliminary data.</text>
</comment>
<dbReference type="AlphaFoldDB" id="A0A0L0NR58"/>
<sequence length="427" mass="48070">MSFTATGVAPTSLNLNMFEKEEVKPKSPVLTDDEEIFSLDMVTMDMEFDRAYLMYTQMQQKHALSGVEQLQKAKQAREGQMVLAQQQHGDVTLSHPPHGSHHHASQATQSHAATQSHHHHFTSPYANNTNSNFYDYSQTPYDSGVPGLPLLLPPSESGGLFSGSKTANPLAKPAEDEMDHFFLNTELSALEKFLDNLASSSSGNPLELYSAGLPKLAANSSIYDNMHTMDPIKPPQQQHQRQQLSDDVKKDVTDAFRHPPVQSLKSFGTKEHQLHTQEEIRQQQLPTPLDSRQSSSSEKRRLSEESSSSGSGNGDWLLPKKRRRSSTRPLLTLEQKRLNHSHSEQKRRLLCKQAYERCLRLITNVEDYKNDLVSALAVTLLKKKSKRKQINKDGLPNLLKHTALLKVSAEILKIRGKNEKLRELLSQ</sequence>
<accession>A0A0L0NR58</accession>
<dbReference type="VEuPathDB" id="FungiDB:B9J08_002613"/>
<dbReference type="EMBL" id="LGST01000055">
    <property type="protein sequence ID" value="KND96504.1"/>
    <property type="molecule type" value="Genomic_DNA"/>
</dbReference>